<evidence type="ECO:0000313" key="2">
    <source>
        <dbReference type="EMBL" id="MPC75783.1"/>
    </source>
</evidence>
<keyword evidence="3" id="KW-1185">Reference proteome</keyword>
<comment type="caution">
    <text evidence="2">The sequence shown here is derived from an EMBL/GenBank/DDBJ whole genome shotgun (WGS) entry which is preliminary data.</text>
</comment>
<dbReference type="AlphaFoldDB" id="A0A5B7I0L7"/>
<dbReference type="EMBL" id="VSRR010041846">
    <property type="protein sequence ID" value="MPC75783.1"/>
    <property type="molecule type" value="Genomic_DNA"/>
</dbReference>
<dbReference type="Proteomes" id="UP000324222">
    <property type="component" value="Unassembled WGS sequence"/>
</dbReference>
<accession>A0A5B7I0L7</accession>
<name>A0A5B7I0L7_PORTR</name>
<proteinExistence type="predicted"/>
<protein>
    <submittedName>
        <fullName evidence="2">Uncharacterized protein</fullName>
    </submittedName>
</protein>
<gene>
    <name evidence="2" type="ORF">E2C01_070179</name>
</gene>
<sequence>MEDETENISRDNDSEDSRYVEEHSKAFGGYLEETPIVLPLLLASHNLDVDHACPPAAEPSRHLYPDSYDFPLSEILESTWQDSGDRVAEADDRLGSLSSGRSLSVSFGDVTVCGRQSEDAVDHTEAASVTPPLTLDDLPYIDDIILNAASPVLGAEGSKTRHRSLAKGLGSIPEWLASKGRLGSLSSLVSRSSLQDVVEVSSLPRDAKGHQGINARMTRLHRIRLATGDHRPRVLKPSVSLETFGDWKDVENPTLTVSVVALTHRRKRHARIVPGKMFVRGVVCATVH</sequence>
<feature type="compositionally biased region" description="Basic and acidic residues" evidence="1">
    <location>
        <begin position="7"/>
        <end position="21"/>
    </location>
</feature>
<evidence type="ECO:0000313" key="3">
    <source>
        <dbReference type="Proteomes" id="UP000324222"/>
    </source>
</evidence>
<evidence type="ECO:0000256" key="1">
    <source>
        <dbReference type="SAM" id="MobiDB-lite"/>
    </source>
</evidence>
<reference evidence="2 3" key="1">
    <citation type="submission" date="2019-05" db="EMBL/GenBank/DDBJ databases">
        <title>Another draft genome of Portunus trituberculatus and its Hox gene families provides insights of decapod evolution.</title>
        <authorList>
            <person name="Jeong J.-H."/>
            <person name="Song I."/>
            <person name="Kim S."/>
            <person name="Choi T."/>
            <person name="Kim D."/>
            <person name="Ryu S."/>
            <person name="Kim W."/>
        </authorList>
    </citation>
    <scope>NUCLEOTIDE SEQUENCE [LARGE SCALE GENOMIC DNA]</scope>
    <source>
        <tissue evidence="2">Muscle</tissue>
    </source>
</reference>
<feature type="region of interest" description="Disordered" evidence="1">
    <location>
        <begin position="1"/>
        <end position="21"/>
    </location>
</feature>
<organism evidence="2 3">
    <name type="scientific">Portunus trituberculatus</name>
    <name type="common">Swimming crab</name>
    <name type="synonym">Neptunus trituberculatus</name>
    <dbReference type="NCBI Taxonomy" id="210409"/>
    <lineage>
        <taxon>Eukaryota</taxon>
        <taxon>Metazoa</taxon>
        <taxon>Ecdysozoa</taxon>
        <taxon>Arthropoda</taxon>
        <taxon>Crustacea</taxon>
        <taxon>Multicrustacea</taxon>
        <taxon>Malacostraca</taxon>
        <taxon>Eumalacostraca</taxon>
        <taxon>Eucarida</taxon>
        <taxon>Decapoda</taxon>
        <taxon>Pleocyemata</taxon>
        <taxon>Brachyura</taxon>
        <taxon>Eubrachyura</taxon>
        <taxon>Portunoidea</taxon>
        <taxon>Portunidae</taxon>
        <taxon>Portuninae</taxon>
        <taxon>Portunus</taxon>
    </lineage>
</organism>